<evidence type="ECO:0000313" key="3">
    <source>
        <dbReference type="EMBL" id="HHS52735.1"/>
    </source>
</evidence>
<dbReference type="PANTHER" id="PTHR43725:SF53">
    <property type="entry name" value="UDP-ARABINOSE 4-EPIMERASE 1"/>
    <property type="match status" value="1"/>
</dbReference>
<organism evidence="3">
    <name type="scientific">candidate division WOR-3 bacterium</name>
    <dbReference type="NCBI Taxonomy" id="2052148"/>
    <lineage>
        <taxon>Bacteria</taxon>
        <taxon>Bacteria division WOR-3</taxon>
    </lineage>
</organism>
<dbReference type="Gene3D" id="3.90.25.10">
    <property type="entry name" value="UDP-galactose 4-epimerase, domain 1"/>
    <property type="match status" value="1"/>
</dbReference>
<sequence length="71" mass="8083">MKEVFQTACEVTGKEIPTKTVGRRLGDPPVLIASSEKIKKELGWQPKKTDLRTIIQDAWNWHQAHPLGYPD</sequence>
<comment type="similarity">
    <text evidence="1">Belongs to the NAD(P)-dependent epimerase/dehydratase family.</text>
</comment>
<reference evidence="3" key="1">
    <citation type="journal article" date="2020" name="mSystems">
        <title>Genome- and Community-Level Interaction Insights into Carbon Utilization and Element Cycling Functions of Hydrothermarchaeota in Hydrothermal Sediment.</title>
        <authorList>
            <person name="Zhou Z."/>
            <person name="Liu Y."/>
            <person name="Xu W."/>
            <person name="Pan J."/>
            <person name="Luo Z.H."/>
            <person name="Li M."/>
        </authorList>
    </citation>
    <scope>NUCLEOTIDE SEQUENCE [LARGE SCALE GENOMIC DNA]</scope>
    <source>
        <strain evidence="3">SpSt-876</strain>
    </source>
</reference>
<dbReference type="SUPFAM" id="SSF51735">
    <property type="entry name" value="NAD(P)-binding Rossmann-fold domains"/>
    <property type="match status" value="1"/>
</dbReference>
<dbReference type="InterPro" id="IPR036291">
    <property type="entry name" value="NAD(P)-bd_dom_sf"/>
</dbReference>
<comment type="caution">
    <text evidence="3">The sequence shown here is derived from an EMBL/GenBank/DDBJ whole genome shotgun (WGS) entry which is preliminary data.</text>
</comment>
<evidence type="ECO:0000256" key="1">
    <source>
        <dbReference type="ARBA" id="ARBA00007637"/>
    </source>
</evidence>
<accession>A0A7C6EBL2</accession>
<proteinExistence type="inferred from homology"/>
<gene>
    <name evidence="3" type="ORF">ENW73_07750</name>
</gene>
<dbReference type="AlphaFoldDB" id="A0A7C6EBL2"/>
<protein>
    <recommendedName>
        <fullName evidence="2">UDP-glucose 4-epimerase</fullName>
    </recommendedName>
</protein>
<dbReference type="EMBL" id="DTLI01000183">
    <property type="protein sequence ID" value="HHS52735.1"/>
    <property type="molecule type" value="Genomic_DNA"/>
</dbReference>
<evidence type="ECO:0000256" key="2">
    <source>
        <dbReference type="ARBA" id="ARBA00018569"/>
    </source>
</evidence>
<dbReference type="GO" id="GO:0033499">
    <property type="term" value="P:galactose catabolic process via UDP-galactose, Leloir pathway"/>
    <property type="evidence" value="ECO:0007669"/>
    <property type="project" value="TreeGrafter"/>
</dbReference>
<name>A0A7C6EBL2_UNCW3</name>
<dbReference type="PANTHER" id="PTHR43725">
    <property type="entry name" value="UDP-GLUCOSE 4-EPIMERASE"/>
    <property type="match status" value="1"/>
</dbReference>